<dbReference type="SMART" id="SM00220">
    <property type="entry name" value="S_TKc"/>
    <property type="match status" value="1"/>
</dbReference>
<dbReference type="Ensembl" id="ENSMMOT00000007932.1">
    <property type="protein sequence ID" value="ENSMMOP00000007786.1"/>
    <property type="gene ID" value="ENSMMOG00000006053.1"/>
</dbReference>
<evidence type="ECO:0000256" key="7">
    <source>
        <dbReference type="ARBA" id="ARBA00022840"/>
    </source>
</evidence>
<evidence type="ECO:0000256" key="1">
    <source>
        <dbReference type="ARBA" id="ARBA00006234"/>
    </source>
</evidence>
<dbReference type="GO" id="GO:0005737">
    <property type="term" value="C:cytoplasm"/>
    <property type="evidence" value="ECO:0007669"/>
    <property type="project" value="TreeGrafter"/>
</dbReference>
<dbReference type="PROSITE" id="PS50030">
    <property type="entry name" value="UBA"/>
    <property type="match status" value="1"/>
</dbReference>
<comment type="similarity">
    <text evidence="1">Belongs to the protein kinase superfamily. CAMK Ser/Thr protein kinase family. SNF1 subfamily.</text>
</comment>
<dbReference type="InterPro" id="IPR008271">
    <property type="entry name" value="Ser/Thr_kinase_AS"/>
</dbReference>
<comment type="catalytic activity">
    <reaction evidence="11">
        <text>L-seryl-[protein] + ATP = O-phospho-L-seryl-[protein] + ADP + H(+)</text>
        <dbReference type="Rhea" id="RHEA:17989"/>
        <dbReference type="Rhea" id="RHEA-COMP:9863"/>
        <dbReference type="Rhea" id="RHEA-COMP:11604"/>
        <dbReference type="ChEBI" id="CHEBI:15378"/>
        <dbReference type="ChEBI" id="CHEBI:29999"/>
        <dbReference type="ChEBI" id="CHEBI:30616"/>
        <dbReference type="ChEBI" id="CHEBI:83421"/>
        <dbReference type="ChEBI" id="CHEBI:456216"/>
        <dbReference type="EC" id="2.7.11.1"/>
    </reaction>
</comment>
<dbReference type="GO" id="GO:0106310">
    <property type="term" value="F:protein serine kinase activity"/>
    <property type="evidence" value="ECO:0007669"/>
    <property type="project" value="RHEA"/>
</dbReference>
<dbReference type="FunFam" id="1.10.8.10:FF:000005">
    <property type="entry name" value="Non-specific serine/threonine protein kinase"/>
    <property type="match status" value="1"/>
</dbReference>
<dbReference type="PANTHER" id="PTHR24346">
    <property type="entry name" value="MAP/MICROTUBULE AFFINITY-REGULATING KINASE"/>
    <property type="match status" value="1"/>
</dbReference>
<comment type="similarity">
    <text evidence="9">Belongs to the protein kinase superfamily. CAMK Ser/Thr protein kinase family. Smok subfamily.</text>
</comment>
<dbReference type="SUPFAM" id="SSF103243">
    <property type="entry name" value="KA1-like"/>
    <property type="match status" value="1"/>
</dbReference>
<evidence type="ECO:0000256" key="4">
    <source>
        <dbReference type="ARBA" id="ARBA00022679"/>
    </source>
</evidence>
<dbReference type="GO" id="GO:0000226">
    <property type="term" value="P:microtubule cytoskeleton organization"/>
    <property type="evidence" value="ECO:0007669"/>
    <property type="project" value="TreeGrafter"/>
</dbReference>
<dbReference type="Gene3D" id="1.10.8.10">
    <property type="entry name" value="DNA helicase RuvA subunit, C-terminal domain"/>
    <property type="match status" value="1"/>
</dbReference>
<dbReference type="AlphaFoldDB" id="A0A3Q3VXC4"/>
<feature type="compositionally biased region" description="Low complexity" evidence="12">
    <location>
        <begin position="517"/>
        <end position="530"/>
    </location>
</feature>
<sequence length="723" mass="79548">MSSRSALPSGNDRSTGDHHVSLGTSRSDKATSQSSRSLGARCRNSIASCSDEQPHIGNYRLLKTIGKGNFAKVKLARHILTGKEVRAAGSLQGGRRENVRIMRGLNHPNIVQLFEVIETDKTLYLVMEYASGGEVFDYLVSHGRMKEVEARAKFRQIVSAVHYCHTKNIVHRDLKAENLLLDANANIKIADFGFSNEFTLGNKLDTFCGSPPYAAPELFQGKKYDGPEVDVWSLGVILYTLVSGSLPFDGQNLKELRERVLRGKYRVPFYMSTDCEGILRRFLVLNPAKRCTLEQVMKDKWINTGYEGDDLKPHIEPVEDYSDPARIEVMVGMGFTPEEIKDSLLNQKYNEVTATYLLLGRKGDEGSDARSASSLSLARVRPSPITNGTNKHSLTQRSASTYHRQRRHSDFCGPSMPVMHPKRSPTSTGDRELREGRMPSRKASYSVMGSHSLPPSSPMVSSANNPNKSEIPDRRKDMTATTNNIPGSAMTRRNTYVCTDRSGTDRHSLLQNGKDNSISGAGAASSSSSSDRCRLTRGSTIRSTFHGGQLRDRGPPAYLAPPTSPTLSHHDASPLPHARTRATSNLFTKLTSKLTRRVTNESEGIRRFAVTSCHLPGYQKASEPRAVGCGWDLRSGRRRDPAEVVLALREAALGCGCQVHHAGPFLLSCTHSVAGGRVAFEAEVCHLSTGTSETSNGVRYTRLWGAPLAFRDIATQISKDLEL</sequence>
<accession>A0A3Q3VXC4</accession>
<dbReference type="FunFam" id="3.30.200.20:FF:000003">
    <property type="entry name" value="Non-specific serine/threonine protein kinase"/>
    <property type="match status" value="1"/>
</dbReference>
<dbReference type="InterPro" id="IPR011009">
    <property type="entry name" value="Kinase-like_dom_sf"/>
</dbReference>
<dbReference type="Pfam" id="PF00069">
    <property type="entry name" value="Pkinase"/>
    <property type="match status" value="1"/>
</dbReference>
<dbReference type="Gene3D" id="3.30.310.80">
    <property type="entry name" value="Kinase associated domain 1, KA1"/>
    <property type="match status" value="1"/>
</dbReference>
<feature type="region of interest" description="Disordered" evidence="12">
    <location>
        <begin position="1"/>
        <end position="37"/>
    </location>
</feature>
<dbReference type="GO" id="GO:0005524">
    <property type="term" value="F:ATP binding"/>
    <property type="evidence" value="ECO:0007669"/>
    <property type="project" value="UniProtKB-KW"/>
</dbReference>
<feature type="region of interest" description="Disordered" evidence="12">
    <location>
        <begin position="363"/>
        <end position="576"/>
    </location>
</feature>
<evidence type="ECO:0000256" key="6">
    <source>
        <dbReference type="ARBA" id="ARBA00022777"/>
    </source>
</evidence>
<reference evidence="16" key="1">
    <citation type="submission" date="2025-08" db="UniProtKB">
        <authorList>
            <consortium name="Ensembl"/>
        </authorList>
    </citation>
    <scope>IDENTIFICATION</scope>
</reference>
<dbReference type="GO" id="GO:0035556">
    <property type="term" value="P:intracellular signal transduction"/>
    <property type="evidence" value="ECO:0007669"/>
    <property type="project" value="TreeGrafter"/>
</dbReference>
<dbReference type="STRING" id="94237.ENSMMOP00000007786"/>
<evidence type="ECO:0000313" key="17">
    <source>
        <dbReference type="Proteomes" id="UP000261620"/>
    </source>
</evidence>
<dbReference type="InterPro" id="IPR015940">
    <property type="entry name" value="UBA"/>
</dbReference>
<keyword evidence="3" id="KW-0723">Serine/threonine-protein kinase</keyword>
<keyword evidence="6" id="KW-0418">Kinase</keyword>
<evidence type="ECO:0000256" key="8">
    <source>
        <dbReference type="ARBA" id="ARBA00037391"/>
    </source>
</evidence>
<dbReference type="PROSITE" id="PS50032">
    <property type="entry name" value="KA1"/>
    <property type="match status" value="1"/>
</dbReference>
<evidence type="ECO:0000259" key="13">
    <source>
        <dbReference type="PROSITE" id="PS50011"/>
    </source>
</evidence>
<comment type="catalytic activity">
    <reaction evidence="10">
        <text>L-threonyl-[protein] + ATP = O-phospho-L-threonyl-[protein] + ADP + H(+)</text>
        <dbReference type="Rhea" id="RHEA:46608"/>
        <dbReference type="Rhea" id="RHEA-COMP:11060"/>
        <dbReference type="Rhea" id="RHEA-COMP:11605"/>
        <dbReference type="ChEBI" id="CHEBI:15378"/>
        <dbReference type="ChEBI" id="CHEBI:30013"/>
        <dbReference type="ChEBI" id="CHEBI:30616"/>
        <dbReference type="ChEBI" id="CHEBI:61977"/>
        <dbReference type="ChEBI" id="CHEBI:456216"/>
        <dbReference type="EC" id="2.7.11.1"/>
    </reaction>
</comment>
<feature type="compositionally biased region" description="Polar residues" evidence="12">
    <location>
        <begin position="1"/>
        <end position="13"/>
    </location>
</feature>
<evidence type="ECO:0000256" key="5">
    <source>
        <dbReference type="ARBA" id="ARBA00022741"/>
    </source>
</evidence>
<feature type="compositionally biased region" description="Basic and acidic residues" evidence="12">
    <location>
        <begin position="429"/>
        <end position="438"/>
    </location>
</feature>
<evidence type="ECO:0000256" key="12">
    <source>
        <dbReference type="SAM" id="MobiDB-lite"/>
    </source>
</evidence>
<protein>
    <recommendedName>
        <fullName evidence="2">non-specific serine/threonine protein kinase</fullName>
        <ecNumber evidence="2">2.7.11.1</ecNumber>
    </recommendedName>
</protein>
<evidence type="ECO:0000259" key="14">
    <source>
        <dbReference type="PROSITE" id="PS50030"/>
    </source>
</evidence>
<evidence type="ECO:0000313" key="16">
    <source>
        <dbReference type="Ensembl" id="ENSMMOP00000007786.1"/>
    </source>
</evidence>
<dbReference type="OMA" id="FMLSCTH"/>
<reference evidence="16" key="2">
    <citation type="submission" date="2025-09" db="UniProtKB">
        <authorList>
            <consortium name="Ensembl"/>
        </authorList>
    </citation>
    <scope>IDENTIFICATION</scope>
</reference>
<evidence type="ECO:0000256" key="2">
    <source>
        <dbReference type="ARBA" id="ARBA00012513"/>
    </source>
</evidence>
<keyword evidence="7" id="KW-0067">ATP-binding</keyword>
<evidence type="ECO:0000256" key="9">
    <source>
        <dbReference type="ARBA" id="ARBA00038181"/>
    </source>
</evidence>
<proteinExistence type="inferred from homology"/>
<dbReference type="Pfam" id="PF00627">
    <property type="entry name" value="UBA"/>
    <property type="match status" value="1"/>
</dbReference>
<dbReference type="InterPro" id="IPR001772">
    <property type="entry name" value="KA1_dom"/>
</dbReference>
<dbReference type="Proteomes" id="UP000261620">
    <property type="component" value="Unplaced"/>
</dbReference>
<organism evidence="16 17">
    <name type="scientific">Mola mola</name>
    <name type="common">Ocean sunfish</name>
    <name type="synonym">Tetraodon mola</name>
    <dbReference type="NCBI Taxonomy" id="94237"/>
    <lineage>
        <taxon>Eukaryota</taxon>
        <taxon>Metazoa</taxon>
        <taxon>Chordata</taxon>
        <taxon>Craniata</taxon>
        <taxon>Vertebrata</taxon>
        <taxon>Euteleostomi</taxon>
        <taxon>Actinopterygii</taxon>
        <taxon>Neopterygii</taxon>
        <taxon>Teleostei</taxon>
        <taxon>Neoteleostei</taxon>
        <taxon>Acanthomorphata</taxon>
        <taxon>Eupercaria</taxon>
        <taxon>Tetraodontiformes</taxon>
        <taxon>Molidae</taxon>
        <taxon>Mola</taxon>
    </lineage>
</organism>
<dbReference type="Pfam" id="PF02149">
    <property type="entry name" value="KA1"/>
    <property type="match status" value="1"/>
</dbReference>
<dbReference type="PROSITE" id="PS00108">
    <property type="entry name" value="PROTEIN_KINASE_ST"/>
    <property type="match status" value="1"/>
</dbReference>
<keyword evidence="4" id="KW-0808">Transferase</keyword>
<evidence type="ECO:0000256" key="3">
    <source>
        <dbReference type="ARBA" id="ARBA00022527"/>
    </source>
</evidence>
<dbReference type="FunFam" id="1.10.510.10:FF:000002">
    <property type="entry name" value="Non-specific serine/threonine protein kinase"/>
    <property type="match status" value="1"/>
</dbReference>
<feature type="domain" description="KA1" evidence="15">
    <location>
        <begin position="671"/>
        <end position="723"/>
    </location>
</feature>
<evidence type="ECO:0000256" key="11">
    <source>
        <dbReference type="ARBA" id="ARBA00048679"/>
    </source>
</evidence>
<dbReference type="SMART" id="SM00165">
    <property type="entry name" value="UBA"/>
    <property type="match status" value="1"/>
</dbReference>
<evidence type="ECO:0000256" key="10">
    <source>
        <dbReference type="ARBA" id="ARBA00047899"/>
    </source>
</evidence>
<keyword evidence="17" id="KW-1185">Reference proteome</keyword>
<comment type="function">
    <text evidence="8">May play a role in sperm motility, especially in the regulation of flagellar function.</text>
</comment>
<dbReference type="InterPro" id="IPR028375">
    <property type="entry name" value="KA1/Ssp2_C"/>
</dbReference>
<feature type="compositionally biased region" description="Polar residues" evidence="12">
    <location>
        <begin position="385"/>
        <end position="402"/>
    </location>
</feature>
<dbReference type="Gene3D" id="3.30.200.20">
    <property type="entry name" value="Phosphorylase Kinase, domain 1"/>
    <property type="match status" value="1"/>
</dbReference>
<name>A0A3Q3VXC4_MOLML</name>
<feature type="compositionally biased region" description="Polar residues" evidence="12">
    <location>
        <begin position="22"/>
        <end position="37"/>
    </location>
</feature>
<feature type="domain" description="UBA" evidence="14">
    <location>
        <begin position="321"/>
        <end position="360"/>
    </location>
</feature>
<evidence type="ECO:0000259" key="15">
    <source>
        <dbReference type="PROSITE" id="PS50032"/>
    </source>
</evidence>
<dbReference type="EC" id="2.7.11.1" evidence="2"/>
<feature type="compositionally biased region" description="Low complexity" evidence="12">
    <location>
        <begin position="369"/>
        <end position="384"/>
    </location>
</feature>
<keyword evidence="5" id="KW-0547">Nucleotide-binding</keyword>
<dbReference type="InterPro" id="IPR000719">
    <property type="entry name" value="Prot_kinase_dom"/>
</dbReference>
<dbReference type="PANTHER" id="PTHR24346:SF28">
    <property type="entry name" value="MAP_MICROTUBULE AFFINITY-REGULATING KINASE 4"/>
    <property type="match status" value="1"/>
</dbReference>
<feature type="domain" description="Protein kinase" evidence="13">
    <location>
        <begin position="59"/>
        <end position="302"/>
    </location>
</feature>
<feature type="compositionally biased region" description="Polar residues" evidence="12">
    <location>
        <begin position="479"/>
        <end position="497"/>
    </location>
</feature>
<dbReference type="GO" id="GO:0050321">
    <property type="term" value="F:tau-protein kinase activity"/>
    <property type="evidence" value="ECO:0007669"/>
    <property type="project" value="TreeGrafter"/>
</dbReference>
<dbReference type="FunFam" id="3.30.310.80:FF:000011">
    <property type="entry name" value="Non-specific serine/threonine protein kinase"/>
    <property type="match status" value="1"/>
</dbReference>
<dbReference type="Gene3D" id="1.10.510.10">
    <property type="entry name" value="Transferase(Phosphotransferase) domain 1"/>
    <property type="match status" value="1"/>
</dbReference>
<feature type="compositionally biased region" description="Polar residues" evidence="12">
    <location>
        <begin position="458"/>
        <end position="468"/>
    </location>
</feature>
<dbReference type="SUPFAM" id="SSF56112">
    <property type="entry name" value="Protein kinase-like (PK-like)"/>
    <property type="match status" value="1"/>
</dbReference>
<dbReference type="PROSITE" id="PS50011">
    <property type="entry name" value="PROTEIN_KINASE_DOM"/>
    <property type="match status" value="1"/>
</dbReference>